<comment type="caution">
    <text evidence="3">The sequence shown here is derived from an EMBL/GenBank/DDBJ whole genome shotgun (WGS) entry which is preliminary data.</text>
</comment>
<keyword evidence="1" id="KW-1133">Transmembrane helix</keyword>
<proteinExistence type="predicted"/>
<dbReference type="EMBL" id="BMAT01008477">
    <property type="protein sequence ID" value="GFR85929.1"/>
    <property type="molecule type" value="Genomic_DNA"/>
</dbReference>
<dbReference type="InterPro" id="IPR058831">
    <property type="entry name" value="LolA-like_dom_2nd"/>
</dbReference>
<dbReference type="AlphaFoldDB" id="A0AAV4GKZ7"/>
<dbReference type="PANTHER" id="PTHR36902">
    <property type="entry name" value="ENRICHED IN SURFACE-LABELED PROTEOME PROTEIN 9"/>
    <property type="match status" value="1"/>
</dbReference>
<protein>
    <recommendedName>
        <fullName evidence="2">LolA-like domain-containing protein</fullName>
    </recommendedName>
</protein>
<dbReference type="Proteomes" id="UP000762676">
    <property type="component" value="Unassembled WGS sequence"/>
</dbReference>
<keyword evidence="1" id="KW-0472">Membrane</keyword>
<accession>A0AAV4GKZ7</accession>
<dbReference type="PANTHER" id="PTHR36902:SF1">
    <property type="entry name" value="ENRICHED IN SURFACE-LABELED PROTEOME PROTEIN 9"/>
    <property type="match status" value="1"/>
</dbReference>
<gene>
    <name evidence="3" type="ORF">ElyMa_004186700</name>
</gene>
<feature type="transmembrane region" description="Helical" evidence="1">
    <location>
        <begin position="635"/>
        <end position="658"/>
    </location>
</feature>
<name>A0AAV4GKZ7_9GAST</name>
<evidence type="ECO:0000256" key="1">
    <source>
        <dbReference type="SAM" id="Phobius"/>
    </source>
</evidence>
<evidence type="ECO:0000313" key="4">
    <source>
        <dbReference type="Proteomes" id="UP000762676"/>
    </source>
</evidence>
<dbReference type="Pfam" id="PF25898">
    <property type="entry name" value="LolA_2nd_metazoa"/>
    <property type="match status" value="1"/>
</dbReference>
<evidence type="ECO:0000313" key="3">
    <source>
        <dbReference type="EMBL" id="GFR85929.1"/>
    </source>
</evidence>
<organism evidence="3 4">
    <name type="scientific">Elysia marginata</name>
    <dbReference type="NCBI Taxonomy" id="1093978"/>
    <lineage>
        <taxon>Eukaryota</taxon>
        <taxon>Metazoa</taxon>
        <taxon>Spiralia</taxon>
        <taxon>Lophotrochozoa</taxon>
        <taxon>Mollusca</taxon>
        <taxon>Gastropoda</taxon>
        <taxon>Heterobranchia</taxon>
        <taxon>Euthyneura</taxon>
        <taxon>Panpulmonata</taxon>
        <taxon>Sacoglossa</taxon>
        <taxon>Placobranchoidea</taxon>
        <taxon>Plakobranchidae</taxon>
        <taxon>Elysia</taxon>
    </lineage>
</organism>
<sequence length="680" mass="76963">MRLSKRHECSKKANHANMAAFCDRFGVRLILLALLPLWATCLDSYDKARCDDLTNGAKSLQNTPLFLSDFTFLSETAILKNETGSGTAKTPKIFHEKFSFSDMYRQVMRYQETPWTWNWLYVDQPTNDCLYKDPGRQCEDLPNTCSSRASEFVDKNNEVNVGSYLSALQYPKPNKEEVSLGPSSVRGISSLRYATCAYDQTSQVTTVSEWHILDPQQFTKMDKLSANLLMAHHKKYKDGSEISDERTDYTEYSKLLYSDLPNGLQIGEVRCGHILGDFRSVEPPTPSVRHGYTSEFDAAKPNQVISDVQYNAYTEYNYNSQILFQVTDAPVVGENEKETTVEVYDFLTKHAFRYSLTNGNCRVEPNFDLNGYSGMPLPQSYWLFPEMQEPSYLGIYYNRDIPCHTWLFEYPAGAPGIPSGSTVTLYLATSDWLEKQGMDTDMFYPVQKIIRSPEGNDFESIFEYRDNPGYHIPELLSCFDRDDIVAGKLTLKNTNYYKLIAHNEVSFEYRFRSFIQEITGIKSHLRVAKITAAPSQKRVDETDVAFLILGQFAGINSTNSIAYRTDPVTSKEAADKINKAVDKGDAKFSLDFQSITLHLKKGSFSVLKNDDHFENVDNPRQNSPSSGSSGYSGTIMAVSGLCIVIGCFVVSLLAVILYKRWTEGQDILPSFGMQTLSNEK</sequence>
<evidence type="ECO:0000259" key="2">
    <source>
        <dbReference type="Pfam" id="PF25898"/>
    </source>
</evidence>
<feature type="domain" description="LolA-like" evidence="2">
    <location>
        <begin position="295"/>
        <end position="458"/>
    </location>
</feature>
<keyword evidence="1" id="KW-0812">Transmembrane</keyword>
<keyword evidence="4" id="KW-1185">Reference proteome</keyword>
<reference evidence="3 4" key="1">
    <citation type="journal article" date="2021" name="Elife">
        <title>Chloroplast acquisition without the gene transfer in kleptoplastic sea slugs, Plakobranchus ocellatus.</title>
        <authorList>
            <person name="Maeda T."/>
            <person name="Takahashi S."/>
            <person name="Yoshida T."/>
            <person name="Shimamura S."/>
            <person name="Takaki Y."/>
            <person name="Nagai Y."/>
            <person name="Toyoda A."/>
            <person name="Suzuki Y."/>
            <person name="Arimoto A."/>
            <person name="Ishii H."/>
            <person name="Satoh N."/>
            <person name="Nishiyama T."/>
            <person name="Hasebe M."/>
            <person name="Maruyama T."/>
            <person name="Minagawa J."/>
            <person name="Obokata J."/>
            <person name="Shigenobu S."/>
        </authorList>
    </citation>
    <scope>NUCLEOTIDE SEQUENCE [LARGE SCALE GENOMIC DNA]</scope>
</reference>